<keyword evidence="2" id="KW-1185">Reference proteome</keyword>
<organism evidence="1 2">
    <name type="scientific">Caerostris extrusa</name>
    <name type="common">Bark spider</name>
    <name type="synonym">Caerostris bankana</name>
    <dbReference type="NCBI Taxonomy" id="172846"/>
    <lineage>
        <taxon>Eukaryota</taxon>
        <taxon>Metazoa</taxon>
        <taxon>Ecdysozoa</taxon>
        <taxon>Arthropoda</taxon>
        <taxon>Chelicerata</taxon>
        <taxon>Arachnida</taxon>
        <taxon>Araneae</taxon>
        <taxon>Araneomorphae</taxon>
        <taxon>Entelegynae</taxon>
        <taxon>Araneoidea</taxon>
        <taxon>Araneidae</taxon>
        <taxon>Caerostris</taxon>
    </lineage>
</organism>
<protein>
    <submittedName>
        <fullName evidence="1">Uncharacterized protein</fullName>
    </submittedName>
</protein>
<reference evidence="1 2" key="1">
    <citation type="submission" date="2021-06" db="EMBL/GenBank/DDBJ databases">
        <title>Caerostris extrusa draft genome.</title>
        <authorList>
            <person name="Kono N."/>
            <person name="Arakawa K."/>
        </authorList>
    </citation>
    <scope>NUCLEOTIDE SEQUENCE [LARGE SCALE GENOMIC DNA]</scope>
</reference>
<sequence>MTNLPFELTQFNGAGMTKTIGEFRCFEVTMPTRQLQWSESQASSSTTPRASMGNPLRKGFVCLKAYFEWLVLYTGLEMLNELRKIKICK</sequence>
<name>A0AAV4XK81_CAEEX</name>
<dbReference type="AlphaFoldDB" id="A0AAV4XK81"/>
<dbReference type="Proteomes" id="UP001054945">
    <property type="component" value="Unassembled WGS sequence"/>
</dbReference>
<evidence type="ECO:0000313" key="1">
    <source>
        <dbReference type="EMBL" id="GIY94219.1"/>
    </source>
</evidence>
<evidence type="ECO:0000313" key="2">
    <source>
        <dbReference type="Proteomes" id="UP001054945"/>
    </source>
</evidence>
<comment type="caution">
    <text evidence="1">The sequence shown here is derived from an EMBL/GenBank/DDBJ whole genome shotgun (WGS) entry which is preliminary data.</text>
</comment>
<gene>
    <name evidence="1" type="ORF">CEXT_98561</name>
</gene>
<accession>A0AAV4XK81</accession>
<proteinExistence type="predicted"/>
<dbReference type="EMBL" id="BPLR01017758">
    <property type="protein sequence ID" value="GIY94219.1"/>
    <property type="molecule type" value="Genomic_DNA"/>
</dbReference>